<dbReference type="Proteomes" id="UP000596742">
    <property type="component" value="Unassembled WGS sequence"/>
</dbReference>
<dbReference type="OrthoDB" id="6198551at2759"/>
<evidence type="ECO:0000313" key="2">
    <source>
        <dbReference type="Proteomes" id="UP000596742"/>
    </source>
</evidence>
<reference evidence="1" key="1">
    <citation type="submission" date="2018-11" db="EMBL/GenBank/DDBJ databases">
        <authorList>
            <person name="Alioto T."/>
            <person name="Alioto T."/>
        </authorList>
    </citation>
    <scope>NUCLEOTIDE SEQUENCE</scope>
</reference>
<proteinExistence type="predicted"/>
<keyword evidence="2" id="KW-1185">Reference proteome</keyword>
<sequence length="122" mass="14300">MIIISIKAFRKIRMYQEILKSVNERLPGTEFSNYTGIEDTNEELNDSGYKELSENVLQPTANRHEEIMDTSEDTLDSQGYLVPEQHYHTIPDVEVHYATADVEERNSYKEHFDKDDYLEPII</sequence>
<gene>
    <name evidence="1" type="ORF">MGAL_10B002151</name>
</gene>
<comment type="caution">
    <text evidence="1">The sequence shown here is derived from an EMBL/GenBank/DDBJ whole genome shotgun (WGS) entry which is preliminary data.</text>
</comment>
<name>A0A8B6DVI0_MYTGA</name>
<accession>A0A8B6DVI0</accession>
<dbReference type="AlphaFoldDB" id="A0A8B6DVI0"/>
<organism evidence="1 2">
    <name type="scientific">Mytilus galloprovincialis</name>
    <name type="common">Mediterranean mussel</name>
    <dbReference type="NCBI Taxonomy" id="29158"/>
    <lineage>
        <taxon>Eukaryota</taxon>
        <taxon>Metazoa</taxon>
        <taxon>Spiralia</taxon>
        <taxon>Lophotrochozoa</taxon>
        <taxon>Mollusca</taxon>
        <taxon>Bivalvia</taxon>
        <taxon>Autobranchia</taxon>
        <taxon>Pteriomorphia</taxon>
        <taxon>Mytilida</taxon>
        <taxon>Mytiloidea</taxon>
        <taxon>Mytilidae</taxon>
        <taxon>Mytilinae</taxon>
        <taxon>Mytilus</taxon>
    </lineage>
</organism>
<protein>
    <submittedName>
        <fullName evidence="1">Uncharacterized protein</fullName>
    </submittedName>
</protein>
<dbReference type="EMBL" id="UYJE01004026">
    <property type="protein sequence ID" value="VDI24373.1"/>
    <property type="molecule type" value="Genomic_DNA"/>
</dbReference>
<evidence type="ECO:0000313" key="1">
    <source>
        <dbReference type="EMBL" id="VDI24373.1"/>
    </source>
</evidence>